<dbReference type="EMBL" id="BAABLV010000018">
    <property type="protein sequence ID" value="GAA4895501.1"/>
    <property type="molecule type" value="Genomic_DNA"/>
</dbReference>
<organism evidence="11 12">
    <name type="scientific">Tessaracoccus lubricantis</name>
    <dbReference type="NCBI Taxonomy" id="545543"/>
    <lineage>
        <taxon>Bacteria</taxon>
        <taxon>Bacillati</taxon>
        <taxon>Actinomycetota</taxon>
        <taxon>Actinomycetes</taxon>
        <taxon>Propionibacteriales</taxon>
        <taxon>Propionibacteriaceae</taxon>
        <taxon>Tessaracoccus</taxon>
    </lineage>
</organism>
<evidence type="ECO:0000256" key="9">
    <source>
        <dbReference type="SAM" id="SignalP"/>
    </source>
</evidence>
<dbReference type="Proteomes" id="UP001501521">
    <property type="component" value="Unassembled WGS sequence"/>
</dbReference>
<keyword evidence="12" id="KW-1185">Reference proteome</keyword>
<dbReference type="Gene3D" id="3.40.50.200">
    <property type="entry name" value="Peptidase S8/S53 domain"/>
    <property type="match status" value="1"/>
</dbReference>
<comment type="similarity">
    <text evidence="1 5 6">Belongs to the peptidase S8 family.</text>
</comment>
<evidence type="ECO:0000256" key="6">
    <source>
        <dbReference type="RuleBase" id="RU003355"/>
    </source>
</evidence>
<feature type="signal peptide" evidence="9">
    <location>
        <begin position="1"/>
        <end position="32"/>
    </location>
</feature>
<keyword evidence="9" id="KW-0732">Signal</keyword>
<dbReference type="Pfam" id="PF00082">
    <property type="entry name" value="Peptidase_S8"/>
    <property type="match status" value="1"/>
</dbReference>
<evidence type="ECO:0000256" key="2">
    <source>
        <dbReference type="ARBA" id="ARBA00022670"/>
    </source>
</evidence>
<feature type="active site" description="Charge relay system" evidence="5">
    <location>
        <position position="128"/>
    </location>
</feature>
<dbReference type="PROSITE" id="PS00138">
    <property type="entry name" value="SUBTILASE_SER"/>
    <property type="match status" value="1"/>
</dbReference>
<feature type="active site" description="Charge relay system" evidence="5">
    <location>
        <position position="314"/>
    </location>
</feature>
<name>A0ABP9F7S4_9ACTN</name>
<proteinExistence type="inferred from homology"/>
<dbReference type="PRINTS" id="PR00723">
    <property type="entry name" value="SUBTILISIN"/>
</dbReference>
<feature type="transmembrane region" description="Helical" evidence="8">
    <location>
        <begin position="409"/>
        <end position="432"/>
    </location>
</feature>
<dbReference type="PANTHER" id="PTHR43806">
    <property type="entry name" value="PEPTIDASE S8"/>
    <property type="match status" value="1"/>
</dbReference>
<dbReference type="InterPro" id="IPR036852">
    <property type="entry name" value="Peptidase_S8/S53_dom_sf"/>
</dbReference>
<dbReference type="PROSITE" id="PS00136">
    <property type="entry name" value="SUBTILASE_ASP"/>
    <property type="match status" value="1"/>
</dbReference>
<dbReference type="InterPro" id="IPR015500">
    <property type="entry name" value="Peptidase_S8_subtilisin-rel"/>
</dbReference>
<dbReference type="PROSITE" id="PS51892">
    <property type="entry name" value="SUBTILASE"/>
    <property type="match status" value="1"/>
</dbReference>
<keyword evidence="2 5" id="KW-0645">Protease</keyword>
<reference evidence="12" key="1">
    <citation type="journal article" date="2019" name="Int. J. Syst. Evol. Microbiol.">
        <title>The Global Catalogue of Microorganisms (GCM) 10K type strain sequencing project: providing services to taxonomists for standard genome sequencing and annotation.</title>
        <authorList>
            <consortium name="The Broad Institute Genomics Platform"/>
            <consortium name="The Broad Institute Genome Sequencing Center for Infectious Disease"/>
            <person name="Wu L."/>
            <person name="Ma J."/>
        </authorList>
    </citation>
    <scope>NUCLEOTIDE SEQUENCE [LARGE SCALE GENOMIC DNA]</scope>
    <source>
        <strain evidence="12">JCM 19125</strain>
    </source>
</reference>
<gene>
    <name evidence="11" type="ORF">GCM10025789_11280</name>
</gene>
<dbReference type="SUPFAM" id="SSF52743">
    <property type="entry name" value="Subtilisin-like"/>
    <property type="match status" value="1"/>
</dbReference>
<dbReference type="InterPro" id="IPR000209">
    <property type="entry name" value="Peptidase_S8/S53_dom"/>
</dbReference>
<evidence type="ECO:0000313" key="12">
    <source>
        <dbReference type="Proteomes" id="UP001501521"/>
    </source>
</evidence>
<evidence type="ECO:0000256" key="4">
    <source>
        <dbReference type="ARBA" id="ARBA00022825"/>
    </source>
</evidence>
<evidence type="ECO:0000259" key="10">
    <source>
        <dbReference type="Pfam" id="PF00082"/>
    </source>
</evidence>
<keyword evidence="8" id="KW-0812">Transmembrane</keyword>
<dbReference type="InterPro" id="IPR023827">
    <property type="entry name" value="Peptidase_S8_Asp-AS"/>
</dbReference>
<accession>A0ABP9F7S4</accession>
<feature type="active site" description="Charge relay system" evidence="5">
    <location>
        <position position="89"/>
    </location>
</feature>
<keyword evidence="3 5" id="KW-0378">Hydrolase</keyword>
<evidence type="ECO:0000256" key="7">
    <source>
        <dbReference type="SAM" id="MobiDB-lite"/>
    </source>
</evidence>
<evidence type="ECO:0000256" key="5">
    <source>
        <dbReference type="PROSITE-ProRule" id="PRU01240"/>
    </source>
</evidence>
<evidence type="ECO:0000256" key="8">
    <source>
        <dbReference type="SAM" id="Phobius"/>
    </source>
</evidence>
<keyword evidence="4 5" id="KW-0720">Serine protease</keyword>
<dbReference type="PANTHER" id="PTHR43806:SF11">
    <property type="entry name" value="CEREVISIN-RELATED"/>
    <property type="match status" value="1"/>
</dbReference>
<feature type="chain" id="PRO_5046375995" description="Peptidase S8/S53 domain-containing protein" evidence="9">
    <location>
        <begin position="33"/>
        <end position="440"/>
    </location>
</feature>
<keyword evidence="8" id="KW-1133">Transmembrane helix</keyword>
<dbReference type="InterPro" id="IPR023828">
    <property type="entry name" value="Peptidase_S8_Ser-AS"/>
</dbReference>
<dbReference type="InterPro" id="IPR050131">
    <property type="entry name" value="Peptidase_S8_subtilisin-like"/>
</dbReference>
<evidence type="ECO:0000256" key="1">
    <source>
        <dbReference type="ARBA" id="ARBA00011073"/>
    </source>
</evidence>
<sequence length="440" mass="45657">MDRPAATLTRVKRYLWRAAASAVAAGVLLSNAAVVASAEEPDVFRASRCDFNQPTQEGQLLDAWHLQRLRMEEVWPLATGKGVTVAVIDTGVSTDGSLYYAPDRVRAFDFVGVSDDERDKKVKVDCLHGTFVTSLLAAGLRPDGGSVNPLTNFAGIAPDVDVLAYRALAHSALPPEEGGQAPPPESLEPAVNAVNAAIDAGADIINLSLTVQRNVPFFDEFEAAINRAVSAGIIVVAAAGNGDQNVGPLFPASFPGVVAVGMSTEQESAHRMSYAWSEAEIGAPGAGIVGLAPSQPDLNATTANQAFHLDTGTSFAAPIVSGVIALMLDYDQAMGRERATAEEIVTRLQATADPPPASAPDRQLGWGIVNPLRALMDTRPAPMSTEAAGFTAPPPPTPEAEPVDARMPVLGLGVAVGAVLAVGLGVVAAIAIPAATRRAR</sequence>
<evidence type="ECO:0000313" key="11">
    <source>
        <dbReference type="EMBL" id="GAA4895501.1"/>
    </source>
</evidence>
<evidence type="ECO:0000256" key="3">
    <source>
        <dbReference type="ARBA" id="ARBA00022801"/>
    </source>
</evidence>
<feature type="domain" description="Peptidase S8/S53" evidence="10">
    <location>
        <begin position="80"/>
        <end position="367"/>
    </location>
</feature>
<comment type="caution">
    <text evidence="11">The sequence shown here is derived from an EMBL/GenBank/DDBJ whole genome shotgun (WGS) entry which is preliminary data.</text>
</comment>
<keyword evidence="8" id="KW-0472">Membrane</keyword>
<feature type="region of interest" description="Disordered" evidence="7">
    <location>
        <begin position="384"/>
        <end position="403"/>
    </location>
</feature>
<protein>
    <recommendedName>
        <fullName evidence="10">Peptidase S8/S53 domain-containing protein</fullName>
    </recommendedName>
</protein>